<dbReference type="STRING" id="7574.A0A1S3IE63"/>
<dbReference type="Gene3D" id="3.40.50.300">
    <property type="entry name" value="P-loop containing nucleotide triphosphate hydrolases"/>
    <property type="match status" value="1"/>
</dbReference>
<dbReference type="Proteomes" id="UP000085678">
    <property type="component" value="Unplaced"/>
</dbReference>
<dbReference type="PANTHER" id="PTHR45775:SF6">
    <property type="entry name" value="RAD, GEM_KIR FAMILY MEMBER 2, ISOFORM C"/>
    <property type="match status" value="1"/>
</dbReference>
<dbReference type="RefSeq" id="XP_013396522.1">
    <property type="nucleotide sequence ID" value="XM_013541068.1"/>
</dbReference>
<dbReference type="SUPFAM" id="SSF52540">
    <property type="entry name" value="P-loop containing nucleoside triphosphate hydrolases"/>
    <property type="match status" value="1"/>
</dbReference>
<dbReference type="InterPro" id="IPR027417">
    <property type="entry name" value="P-loop_NTPase"/>
</dbReference>
<comment type="similarity">
    <text evidence="1">Belongs to the small GTPase superfamily. RGK family.</text>
</comment>
<reference evidence="6" key="1">
    <citation type="submission" date="2025-08" db="UniProtKB">
        <authorList>
            <consortium name="RefSeq"/>
        </authorList>
    </citation>
    <scope>IDENTIFICATION</scope>
    <source>
        <tissue evidence="6">Gonads</tissue>
    </source>
</reference>
<dbReference type="AlphaFoldDB" id="A0A1S3IE63"/>
<dbReference type="KEGG" id="lak:106163470"/>
<dbReference type="PROSITE" id="PS51421">
    <property type="entry name" value="RAS"/>
    <property type="match status" value="1"/>
</dbReference>
<name>A0A1S3IE63_LINAN</name>
<accession>A0A1S3IE63</accession>
<dbReference type="PROSITE" id="PS51419">
    <property type="entry name" value="RAB"/>
    <property type="match status" value="1"/>
</dbReference>
<proteinExistence type="inferred from homology"/>
<dbReference type="GO" id="GO:0003924">
    <property type="term" value="F:GTPase activity"/>
    <property type="evidence" value="ECO:0007669"/>
    <property type="project" value="InterPro"/>
</dbReference>
<dbReference type="GO" id="GO:0005509">
    <property type="term" value="F:calcium ion binding"/>
    <property type="evidence" value="ECO:0007669"/>
    <property type="project" value="InterPro"/>
</dbReference>
<evidence type="ECO:0000313" key="5">
    <source>
        <dbReference type="Proteomes" id="UP000085678"/>
    </source>
</evidence>
<sequence length="365" mass="40995">MLNLQHVDSHQTTPSSVNRKRKIPPNKTKKLKMTPPALLLERRGSVPSDLPSDNRTNQLERQAHMLQQCGCTCTCDDTYRVRQFSLSPRGLKKSEDVFRTRHSSSGSCLSFTDSMEGMHEVFRHRTDRKSSKDSGVGSSDMDYGRVYRVAILGTGGVGKSSLLKQFVTSDFVDTYDSDPFTDEGEEDEMTVCVSVNKHETELYFFCAENVQEASIPDVDAFIIVYAVADRSSFAEAEDLLLQLHKKKLTQPVVIVGNKSDLVRARTVSTHEGKLVATVYGAKHIETSAVLKHQVDELLVGVTTQLRMRSGLDADIESKLDKIKGRSGDKKTIFRSNSAKELKELLKRVFIKSDRRRSGHMDLYEL</sequence>
<dbReference type="SMART" id="SM00175">
    <property type="entry name" value="RAB"/>
    <property type="match status" value="1"/>
</dbReference>
<keyword evidence="2" id="KW-0597">Phosphoprotein</keyword>
<dbReference type="GO" id="GO:0005246">
    <property type="term" value="F:calcium channel regulator activity"/>
    <property type="evidence" value="ECO:0007669"/>
    <property type="project" value="TreeGrafter"/>
</dbReference>
<dbReference type="PANTHER" id="PTHR45775">
    <property type="entry name" value="RAD, GEM/KIR FAMILY MEMBER 2, ISOFORM C"/>
    <property type="match status" value="1"/>
</dbReference>
<dbReference type="PRINTS" id="PR00449">
    <property type="entry name" value="RASTRNSFRMNG"/>
</dbReference>
<dbReference type="OrthoDB" id="5239715at2759"/>
<dbReference type="SMART" id="SM00174">
    <property type="entry name" value="RHO"/>
    <property type="match status" value="1"/>
</dbReference>
<evidence type="ECO:0000259" key="4">
    <source>
        <dbReference type="PROSITE" id="PS50222"/>
    </source>
</evidence>
<protein>
    <submittedName>
        <fullName evidence="6">GTP-binding protein REM 1</fullName>
    </submittedName>
</protein>
<dbReference type="InterPro" id="IPR051641">
    <property type="entry name" value="RGK_GTP-binding_reg"/>
</dbReference>
<dbReference type="GO" id="GO:0005886">
    <property type="term" value="C:plasma membrane"/>
    <property type="evidence" value="ECO:0007669"/>
    <property type="project" value="TreeGrafter"/>
</dbReference>
<dbReference type="SMART" id="SM00173">
    <property type="entry name" value="RAS"/>
    <property type="match status" value="1"/>
</dbReference>
<feature type="region of interest" description="Disordered" evidence="3">
    <location>
        <begin position="1"/>
        <end position="35"/>
    </location>
</feature>
<evidence type="ECO:0000256" key="1">
    <source>
        <dbReference type="ARBA" id="ARBA00008846"/>
    </source>
</evidence>
<dbReference type="PROSITE" id="PS50222">
    <property type="entry name" value="EF_HAND_2"/>
    <property type="match status" value="1"/>
</dbReference>
<evidence type="ECO:0000313" key="6">
    <source>
        <dbReference type="RefSeq" id="XP_013396522.1"/>
    </source>
</evidence>
<organism evidence="5 6">
    <name type="scientific">Lingula anatina</name>
    <name type="common">Brachiopod</name>
    <name type="synonym">Lingula unguis</name>
    <dbReference type="NCBI Taxonomy" id="7574"/>
    <lineage>
        <taxon>Eukaryota</taxon>
        <taxon>Metazoa</taxon>
        <taxon>Spiralia</taxon>
        <taxon>Lophotrochozoa</taxon>
        <taxon>Brachiopoda</taxon>
        <taxon>Linguliformea</taxon>
        <taxon>Lingulata</taxon>
        <taxon>Lingulida</taxon>
        <taxon>Linguloidea</taxon>
        <taxon>Lingulidae</taxon>
        <taxon>Lingula</taxon>
    </lineage>
</organism>
<evidence type="ECO:0000256" key="3">
    <source>
        <dbReference type="SAM" id="MobiDB-lite"/>
    </source>
</evidence>
<dbReference type="InterPro" id="IPR001806">
    <property type="entry name" value="Small_GTPase"/>
</dbReference>
<evidence type="ECO:0000256" key="2">
    <source>
        <dbReference type="ARBA" id="ARBA00022553"/>
    </source>
</evidence>
<feature type="compositionally biased region" description="Basic residues" evidence="3">
    <location>
        <begin position="18"/>
        <end position="32"/>
    </location>
</feature>
<keyword evidence="5" id="KW-1185">Reference proteome</keyword>
<dbReference type="GeneID" id="106163470"/>
<dbReference type="GO" id="GO:0005525">
    <property type="term" value="F:GTP binding"/>
    <property type="evidence" value="ECO:0007669"/>
    <property type="project" value="InterPro"/>
</dbReference>
<dbReference type="InterPro" id="IPR002048">
    <property type="entry name" value="EF_hand_dom"/>
</dbReference>
<dbReference type="Pfam" id="PF00071">
    <property type="entry name" value="Ras"/>
    <property type="match status" value="1"/>
</dbReference>
<dbReference type="InParanoid" id="A0A1S3IE63"/>
<gene>
    <name evidence="6" type="primary">LOC106163470</name>
</gene>
<feature type="domain" description="EF-hand" evidence="4">
    <location>
        <begin position="340"/>
        <end position="365"/>
    </location>
</feature>